<proteinExistence type="predicted"/>
<dbReference type="EMBL" id="JARPOI010000002">
    <property type="protein sequence ID" value="KAJ9187527.1"/>
    <property type="molecule type" value="Genomic_DNA"/>
</dbReference>
<dbReference type="InterPro" id="IPR058922">
    <property type="entry name" value="WHD_DRP"/>
</dbReference>
<evidence type="ECO:0000259" key="5">
    <source>
        <dbReference type="Pfam" id="PF18052"/>
    </source>
</evidence>
<dbReference type="Gene3D" id="3.40.50.300">
    <property type="entry name" value="P-loop containing nucleotide triphosphate hydrolases"/>
    <property type="match status" value="1"/>
</dbReference>
<feature type="domain" description="Disease resistance protein winged helix" evidence="6">
    <location>
        <begin position="421"/>
        <end position="492"/>
    </location>
</feature>
<dbReference type="Pfam" id="PF18052">
    <property type="entry name" value="Rx_N"/>
    <property type="match status" value="1"/>
</dbReference>
<evidence type="ECO:0000259" key="7">
    <source>
        <dbReference type="Pfam" id="PF23598"/>
    </source>
</evidence>
<keyword evidence="3" id="KW-0611">Plant defense</keyword>
<dbReference type="PANTHER" id="PTHR23155:SF759">
    <property type="entry name" value="AAA+ ATPASE DOMAIN-CONTAINING PROTEIN"/>
    <property type="match status" value="1"/>
</dbReference>
<protein>
    <recommendedName>
        <fullName evidence="10">NB-ARC domain-containing protein</fullName>
    </recommendedName>
</protein>
<dbReference type="InterPro" id="IPR027417">
    <property type="entry name" value="P-loop_NTPase"/>
</dbReference>
<dbReference type="InterPro" id="IPR036388">
    <property type="entry name" value="WH-like_DNA-bd_sf"/>
</dbReference>
<evidence type="ECO:0008006" key="10">
    <source>
        <dbReference type="Google" id="ProtNLM"/>
    </source>
</evidence>
<keyword evidence="1" id="KW-0677">Repeat</keyword>
<accession>A0ABQ9N771</accession>
<keyword evidence="2" id="KW-0547">Nucleotide-binding</keyword>
<dbReference type="InterPro" id="IPR042197">
    <property type="entry name" value="Apaf_helical"/>
</dbReference>
<dbReference type="InterPro" id="IPR044974">
    <property type="entry name" value="Disease_R_plants"/>
</dbReference>
<dbReference type="InterPro" id="IPR055414">
    <property type="entry name" value="LRR_R13L4/SHOC2-like"/>
</dbReference>
<dbReference type="InterPro" id="IPR032675">
    <property type="entry name" value="LRR_dom_sf"/>
</dbReference>
<organism evidence="8 9">
    <name type="scientific">Hevea brasiliensis</name>
    <name type="common">Para rubber tree</name>
    <name type="synonym">Siphonia brasiliensis</name>
    <dbReference type="NCBI Taxonomy" id="3981"/>
    <lineage>
        <taxon>Eukaryota</taxon>
        <taxon>Viridiplantae</taxon>
        <taxon>Streptophyta</taxon>
        <taxon>Embryophyta</taxon>
        <taxon>Tracheophyta</taxon>
        <taxon>Spermatophyta</taxon>
        <taxon>Magnoliopsida</taxon>
        <taxon>eudicotyledons</taxon>
        <taxon>Gunneridae</taxon>
        <taxon>Pentapetalae</taxon>
        <taxon>rosids</taxon>
        <taxon>fabids</taxon>
        <taxon>Malpighiales</taxon>
        <taxon>Euphorbiaceae</taxon>
        <taxon>Crotonoideae</taxon>
        <taxon>Micrandreae</taxon>
        <taxon>Hevea</taxon>
    </lineage>
</organism>
<dbReference type="Gene3D" id="1.10.10.10">
    <property type="entry name" value="Winged helix-like DNA-binding domain superfamily/Winged helix DNA-binding domain"/>
    <property type="match status" value="1"/>
</dbReference>
<dbReference type="SUPFAM" id="SSF52540">
    <property type="entry name" value="P-loop containing nucleoside triphosphate hydrolases"/>
    <property type="match status" value="1"/>
</dbReference>
<gene>
    <name evidence="8" type="ORF">P3X46_002972</name>
</gene>
<feature type="domain" description="Disease resistance R13L4/SHOC-2-like LRR" evidence="7">
    <location>
        <begin position="537"/>
        <end position="773"/>
    </location>
</feature>
<evidence type="ECO:0000259" key="4">
    <source>
        <dbReference type="Pfam" id="PF00931"/>
    </source>
</evidence>
<dbReference type="Pfam" id="PF23598">
    <property type="entry name" value="LRR_14"/>
    <property type="match status" value="1"/>
</dbReference>
<evidence type="ECO:0000259" key="6">
    <source>
        <dbReference type="Pfam" id="PF23559"/>
    </source>
</evidence>
<reference evidence="8" key="1">
    <citation type="journal article" date="2023" name="Plant Biotechnol. J.">
        <title>Chromosome-level wild Hevea brasiliensis genome provides new tools for genomic-assisted breeding and valuable loci to elevate rubber yield.</title>
        <authorList>
            <person name="Cheng H."/>
            <person name="Song X."/>
            <person name="Hu Y."/>
            <person name="Wu T."/>
            <person name="Yang Q."/>
            <person name="An Z."/>
            <person name="Feng S."/>
            <person name="Deng Z."/>
            <person name="Wu W."/>
            <person name="Zeng X."/>
            <person name="Tu M."/>
            <person name="Wang X."/>
            <person name="Huang H."/>
        </authorList>
    </citation>
    <scope>NUCLEOTIDE SEQUENCE</scope>
    <source>
        <strain evidence="8">MT/VB/25A 57/8</strain>
    </source>
</reference>
<feature type="domain" description="Disease resistance N-terminal" evidence="5">
    <location>
        <begin position="8"/>
        <end position="90"/>
    </location>
</feature>
<dbReference type="Gene3D" id="3.80.10.10">
    <property type="entry name" value="Ribonuclease Inhibitor"/>
    <property type="match status" value="1"/>
</dbReference>
<dbReference type="SUPFAM" id="SSF52058">
    <property type="entry name" value="L domain-like"/>
    <property type="match status" value="1"/>
</dbReference>
<evidence type="ECO:0000256" key="1">
    <source>
        <dbReference type="ARBA" id="ARBA00022737"/>
    </source>
</evidence>
<name>A0ABQ9N771_HEVBR</name>
<dbReference type="Gene3D" id="1.10.8.430">
    <property type="entry name" value="Helical domain of apoptotic protease-activating factors"/>
    <property type="match status" value="1"/>
</dbReference>
<sequence>MAVVDSMIQILAQQVFTALQNQAHFALDFKGQFEVMKTRLDLTKALLADTENLKSKKEIVKASLSSLRELVYEADNILTDCLIRDEYQNDGSCSSLTFQKPLFWYQTGKKLKDINAKMEAMERSLGAYLKAQDLSNHGDNEHQIVKYTTQDYDPSEIIGLEHDLEKLKGWIFGTTNVLHRVGIVGMGGLGKTTIAQKIFNDEEVTKRYEKMLWVSVSQISSEERILRSMLEQLEPNFSMSDESQIMHKINQALEGKTCLIFMDDVWRMNLPWWDKFCSSLQKVIGGNSCVIITTRNEEVATDMGVDKSQIHQPKTLNKDESWLLFSKFAFARCRGKRCPDAQFEKEGREILDKCGGLPLAIKTVAALLAPKTNSLVQWNEINKNFHELIVEGKISSVMASLQLSYDELPTHLKQCLLCFSIYPEDFEMHAEQLVHWWVGEGLIQGKGSKTAKEMGFEYLSDLVARCLVEAVHRRDYDGRVYCCRMHDMVRELTIKIAEEESFGRFDEQSRQIPIANSRWLGITSKMHSKSLRNSTKLRALLLMPSSEVVLDRRIGWFSSLRVLDFSLGKLDNISVEDFLVWICSLKRLAYLNLSGVSGIKELPSSIRKLRNLQLLILCGCSNLVRLNPYITTLKKLVVLDLGSCGLEYLPKGLGRLFYLQELSGFKISNQANKQSCRLHELRVLSHLRVLRMNIGIDSVILEDDKSVLSQLSKLKVLAIDAEDCEDGSILEMLNALTPPPSLQEFYLRRYRHKTLPTWINPEQLSSLQYLCIENGDLTHIKTSPQHVADSLYTWNIEGLCFKVLPSLKVDWKNLEQDMPLLRYAEVSGCFNLQNFPCSDDKLVVWRKNED</sequence>
<evidence type="ECO:0000313" key="9">
    <source>
        <dbReference type="Proteomes" id="UP001174677"/>
    </source>
</evidence>
<dbReference type="Pfam" id="PF00931">
    <property type="entry name" value="NB-ARC"/>
    <property type="match status" value="1"/>
</dbReference>
<evidence type="ECO:0000256" key="2">
    <source>
        <dbReference type="ARBA" id="ARBA00022741"/>
    </source>
</evidence>
<feature type="domain" description="NB-ARC" evidence="4">
    <location>
        <begin position="161"/>
        <end position="331"/>
    </location>
</feature>
<dbReference type="InterPro" id="IPR041118">
    <property type="entry name" value="Rx_N"/>
</dbReference>
<dbReference type="PANTHER" id="PTHR23155">
    <property type="entry name" value="DISEASE RESISTANCE PROTEIN RP"/>
    <property type="match status" value="1"/>
</dbReference>
<keyword evidence="9" id="KW-1185">Reference proteome</keyword>
<comment type="caution">
    <text evidence="8">The sequence shown here is derived from an EMBL/GenBank/DDBJ whole genome shotgun (WGS) entry which is preliminary data.</text>
</comment>
<evidence type="ECO:0000313" key="8">
    <source>
        <dbReference type="EMBL" id="KAJ9187527.1"/>
    </source>
</evidence>
<dbReference type="PRINTS" id="PR00364">
    <property type="entry name" value="DISEASERSIST"/>
</dbReference>
<dbReference type="InterPro" id="IPR002182">
    <property type="entry name" value="NB-ARC"/>
</dbReference>
<dbReference type="Gene3D" id="1.20.5.4130">
    <property type="match status" value="1"/>
</dbReference>
<dbReference type="Pfam" id="PF23559">
    <property type="entry name" value="WHD_DRP"/>
    <property type="match status" value="1"/>
</dbReference>
<dbReference type="Proteomes" id="UP001174677">
    <property type="component" value="Chromosome 2"/>
</dbReference>
<evidence type="ECO:0000256" key="3">
    <source>
        <dbReference type="ARBA" id="ARBA00022821"/>
    </source>
</evidence>